<evidence type="ECO:0000313" key="2">
    <source>
        <dbReference type="Proteomes" id="UP001241621"/>
    </source>
</evidence>
<protein>
    <submittedName>
        <fullName evidence="1">Uncharacterized protein</fullName>
    </submittedName>
</protein>
<dbReference type="RefSeq" id="YP_010842647.1">
    <property type="nucleotide sequence ID" value="NC_079143.1"/>
</dbReference>
<dbReference type="Proteomes" id="UP001241621">
    <property type="component" value="Segment"/>
</dbReference>
<gene>
    <name evidence="1" type="primary">49</name>
</gene>
<sequence length="152" mass="16316">MTLEHLTTVTAAESVLDDTGETWTIRLVDPRRTAYGIQRVTEVDPRRVPMHVLEAVMVWAHAGLNPDIDDATDPPTDPPTEDIVDAEIVDIDEDPHECPCGGCADMARARGDEDGEGGFYCVACGHTAHAPDVCGVTTPDCGCDAMQEAPRS</sequence>
<reference evidence="1" key="1">
    <citation type="submission" date="2023-03" db="EMBL/GenBank/DDBJ databases">
        <authorList>
            <person name="Karpo H.E."/>
            <person name="McAvaddy O.H."/>
            <person name="Miller J.S."/>
            <person name="Popovich S.X."/>
            <person name="Sunnen C.N."/>
            <person name="Garlena R.A."/>
            <person name="Russell D.A."/>
            <person name="Pope W.H."/>
            <person name="Jacobs-Sera D."/>
            <person name="Hatfull G.F."/>
        </authorList>
    </citation>
    <scope>NUCLEOTIDE SEQUENCE</scope>
</reference>
<dbReference type="KEGG" id="vg:80559444"/>
<keyword evidence="2" id="KW-1185">Reference proteome</keyword>
<organism evidence="1 2">
    <name type="scientific">Gordonia phage Tarzan</name>
    <dbReference type="NCBI Taxonomy" id="3038367"/>
    <lineage>
        <taxon>Viruses</taxon>
        <taxon>Duplodnaviria</taxon>
        <taxon>Heunggongvirae</taxon>
        <taxon>Uroviricota</taxon>
        <taxon>Caudoviricetes</taxon>
        <taxon>Santhisvirus</taxon>
        <taxon>Santhisvirus tarzan</taxon>
    </lineage>
</organism>
<dbReference type="GeneID" id="80559444"/>
<name>A0AAF0GEW3_9CAUD</name>
<accession>A0AAF0GEW3</accession>
<dbReference type="EMBL" id="OQ709200">
    <property type="protein sequence ID" value="WGH20083.1"/>
    <property type="molecule type" value="Genomic_DNA"/>
</dbReference>
<evidence type="ECO:0000313" key="1">
    <source>
        <dbReference type="EMBL" id="WGH20083.1"/>
    </source>
</evidence>
<proteinExistence type="predicted"/>